<comment type="similarity">
    <text evidence="2">Belongs to the ADIPOR family.</text>
</comment>
<evidence type="ECO:0000256" key="2">
    <source>
        <dbReference type="ARBA" id="ARBA00007018"/>
    </source>
</evidence>
<feature type="binding site" evidence="6">
    <location>
        <position position="581"/>
    </location>
    <ligand>
        <name>Zn(2+)</name>
        <dbReference type="ChEBI" id="CHEBI:29105"/>
    </ligand>
</feature>
<accession>A0A078AAK7</accession>
<dbReference type="EMBL" id="CCKQ01007825">
    <property type="protein sequence ID" value="CDW79249.1"/>
    <property type="molecule type" value="Genomic_DNA"/>
</dbReference>
<feature type="compositionally biased region" description="Low complexity" evidence="7">
    <location>
        <begin position="236"/>
        <end position="248"/>
    </location>
</feature>
<keyword evidence="10" id="KW-1185">Reference proteome</keyword>
<comment type="subcellular location">
    <subcellularLocation>
        <location evidence="1">Membrane</location>
        <topology evidence="1">Multi-pass membrane protein</topology>
    </subcellularLocation>
</comment>
<evidence type="ECO:0000256" key="7">
    <source>
        <dbReference type="SAM" id="MobiDB-lite"/>
    </source>
</evidence>
<evidence type="ECO:0000313" key="9">
    <source>
        <dbReference type="EMBL" id="CDW79249.1"/>
    </source>
</evidence>
<dbReference type="OrthoDB" id="529367at2759"/>
<dbReference type="Pfam" id="PF03006">
    <property type="entry name" value="HlyIII"/>
    <property type="match status" value="1"/>
</dbReference>
<evidence type="ECO:0000256" key="1">
    <source>
        <dbReference type="ARBA" id="ARBA00004141"/>
    </source>
</evidence>
<dbReference type="Proteomes" id="UP000039865">
    <property type="component" value="Unassembled WGS sequence"/>
</dbReference>
<evidence type="ECO:0000256" key="8">
    <source>
        <dbReference type="SAM" id="Phobius"/>
    </source>
</evidence>
<keyword evidence="4 8" id="KW-1133">Transmembrane helix</keyword>
<dbReference type="PANTHER" id="PTHR20855">
    <property type="entry name" value="ADIPOR/PROGESTIN RECEPTOR-RELATED"/>
    <property type="match status" value="1"/>
</dbReference>
<keyword evidence="6" id="KW-0862">Zinc</keyword>
<feature type="binding site" evidence="6">
    <location>
        <position position="435"/>
    </location>
    <ligand>
        <name>Zn(2+)</name>
        <dbReference type="ChEBI" id="CHEBI:29105"/>
    </ligand>
</feature>
<evidence type="ECO:0000256" key="5">
    <source>
        <dbReference type="ARBA" id="ARBA00023136"/>
    </source>
</evidence>
<feature type="transmembrane region" description="Helical" evidence="8">
    <location>
        <begin position="484"/>
        <end position="502"/>
    </location>
</feature>
<name>A0A078AAK7_STYLE</name>
<feature type="region of interest" description="Disordered" evidence="7">
    <location>
        <begin position="224"/>
        <end position="253"/>
    </location>
</feature>
<evidence type="ECO:0000256" key="6">
    <source>
        <dbReference type="PIRSR" id="PIRSR604254-1"/>
    </source>
</evidence>
<dbReference type="InterPro" id="IPR004254">
    <property type="entry name" value="AdipoR/HlyIII-related"/>
</dbReference>
<feature type="transmembrane region" description="Helical" evidence="8">
    <location>
        <begin position="545"/>
        <end position="563"/>
    </location>
</feature>
<evidence type="ECO:0000256" key="3">
    <source>
        <dbReference type="ARBA" id="ARBA00022692"/>
    </source>
</evidence>
<dbReference type="GO" id="GO:0046872">
    <property type="term" value="F:metal ion binding"/>
    <property type="evidence" value="ECO:0007669"/>
    <property type="project" value="UniProtKB-KW"/>
</dbReference>
<evidence type="ECO:0000256" key="4">
    <source>
        <dbReference type="ARBA" id="ARBA00022989"/>
    </source>
</evidence>
<feature type="binding site" evidence="6">
    <location>
        <position position="585"/>
    </location>
    <ligand>
        <name>Zn(2+)</name>
        <dbReference type="ChEBI" id="CHEBI:29105"/>
    </ligand>
</feature>
<dbReference type="GO" id="GO:0038023">
    <property type="term" value="F:signaling receptor activity"/>
    <property type="evidence" value="ECO:0007669"/>
    <property type="project" value="TreeGrafter"/>
</dbReference>
<dbReference type="PANTHER" id="PTHR20855:SF52">
    <property type="entry name" value="ADIPONECTIN RECEPTOR PROTEIN"/>
    <property type="match status" value="1"/>
</dbReference>
<keyword evidence="6" id="KW-0479">Metal-binding</keyword>
<feature type="transmembrane region" description="Helical" evidence="8">
    <location>
        <begin position="453"/>
        <end position="472"/>
    </location>
</feature>
<protein>
    <submittedName>
        <fullName evidence="9">Adiponectin receptor protein</fullName>
    </submittedName>
</protein>
<gene>
    <name evidence="9" type="primary">Contig10573.g11288</name>
    <name evidence="9" type="ORF">STYLEM_8235</name>
</gene>
<feature type="region of interest" description="Disordered" evidence="7">
    <location>
        <begin position="1"/>
        <end position="54"/>
    </location>
</feature>
<dbReference type="AlphaFoldDB" id="A0A078AAK7"/>
<proteinExistence type="inferred from homology"/>
<evidence type="ECO:0000313" key="10">
    <source>
        <dbReference type="Proteomes" id="UP000039865"/>
    </source>
</evidence>
<feature type="compositionally biased region" description="Polar residues" evidence="7">
    <location>
        <begin position="1"/>
        <end position="37"/>
    </location>
</feature>
<dbReference type="GO" id="GO:0016020">
    <property type="term" value="C:membrane"/>
    <property type="evidence" value="ECO:0007669"/>
    <property type="project" value="UniProtKB-SubCell"/>
</dbReference>
<keyword evidence="9" id="KW-0675">Receptor</keyword>
<sequence length="619" mass="70840">MTDRAQSSESSFISSNYQTSDTQQKNALNPKQNAQSGNNQYYNQTNDQDSIAKKSELYSVKNRNENLIKEKLRQGDVINAADQDAYDPKQKSVDLKVRLPSEEETPHEKEGFIGGVDDAAPFQKDKYLQRGYRVGFKNKRSLAKTFFWVHNESVNVWTHTIGVAIFVFLIYNTVMNLAPPNIYNNSQGVQTKPWTANIQDIISQLQSGLAQQIQVSNLNDKQNYEELQNQSKSDETSTQISSSTQNQQEKQESAIELKHDNKLKIKIQIDPVAQITNALHQPFFEEIQKQHLCINTLKTFAQVLDKIHSSLDSQVNHAISKIKGDEINPELIIPKVNLFNHNFFLQIGHISKLTQLLKIKVNKWQEEITAIKDDSQFNWEEIKPIVTQPEKFLNYVTRGKFQIILNKGALNLLVVPLFIFMASAIVCMGCSAFYHLFKDVSPLTKKLLQRMDYCGISLLIAGSNTPPIYYSFYCDEVHFWRNCYLGLMYGSCWAGFILLLVPKFDQNKYRKWRAASFVFAGLMSCVPAVHAMNLDPKYVVDFNEWKWAIGGAIYIFGAGLYASKFPEKWYPGKFDIFGSSHQLFHVLIVTAALVHYKGAIENFHLRQLSTCPVDYHQSF</sequence>
<organism evidence="9 10">
    <name type="scientific">Stylonychia lemnae</name>
    <name type="common">Ciliate</name>
    <dbReference type="NCBI Taxonomy" id="5949"/>
    <lineage>
        <taxon>Eukaryota</taxon>
        <taxon>Sar</taxon>
        <taxon>Alveolata</taxon>
        <taxon>Ciliophora</taxon>
        <taxon>Intramacronucleata</taxon>
        <taxon>Spirotrichea</taxon>
        <taxon>Stichotrichia</taxon>
        <taxon>Sporadotrichida</taxon>
        <taxon>Oxytrichidae</taxon>
        <taxon>Stylonychinae</taxon>
        <taxon>Stylonychia</taxon>
    </lineage>
</organism>
<feature type="transmembrane region" description="Helical" evidence="8">
    <location>
        <begin position="514"/>
        <end position="533"/>
    </location>
</feature>
<dbReference type="InParanoid" id="A0A078AAK7"/>
<keyword evidence="3 8" id="KW-0812">Transmembrane</keyword>
<keyword evidence="5 8" id="KW-0472">Membrane</keyword>
<reference evidence="9 10" key="1">
    <citation type="submission" date="2014-06" db="EMBL/GenBank/DDBJ databases">
        <authorList>
            <person name="Swart Estienne"/>
        </authorList>
    </citation>
    <scope>NUCLEOTIDE SEQUENCE [LARGE SCALE GENOMIC DNA]</scope>
    <source>
        <strain evidence="9 10">130c</strain>
    </source>
</reference>
<feature type="transmembrane region" description="Helical" evidence="8">
    <location>
        <begin position="410"/>
        <end position="433"/>
    </location>
</feature>
<feature type="compositionally biased region" description="Low complexity" evidence="7">
    <location>
        <begin position="38"/>
        <end position="49"/>
    </location>
</feature>